<protein>
    <submittedName>
        <fullName evidence="3">SRPBCC domain-containing protein</fullName>
    </submittedName>
</protein>
<evidence type="ECO:0000313" key="4">
    <source>
        <dbReference type="Proteomes" id="UP001594351"/>
    </source>
</evidence>
<gene>
    <name evidence="3" type="ORF">ACFL27_16545</name>
</gene>
<dbReference type="CDD" id="cd07814">
    <property type="entry name" value="SRPBCC_CalC_Aha1-like"/>
    <property type="match status" value="1"/>
</dbReference>
<evidence type="ECO:0000256" key="1">
    <source>
        <dbReference type="ARBA" id="ARBA00006817"/>
    </source>
</evidence>
<dbReference type="Pfam" id="PF08327">
    <property type="entry name" value="AHSA1"/>
    <property type="match status" value="1"/>
</dbReference>
<feature type="domain" description="Activator of Hsp90 ATPase homologue 1/2-like C-terminal" evidence="2">
    <location>
        <begin position="22"/>
        <end position="134"/>
    </location>
</feature>
<dbReference type="Proteomes" id="UP001594351">
    <property type="component" value="Unassembled WGS sequence"/>
</dbReference>
<reference evidence="3 4" key="1">
    <citation type="submission" date="2024-09" db="EMBL/GenBank/DDBJ databases">
        <title>Laminarin stimulates single cell rates of sulfate reduction while oxygen inhibits transcriptomic activity in coastal marine sediment.</title>
        <authorList>
            <person name="Lindsay M."/>
            <person name="Orcutt B."/>
            <person name="Emerson D."/>
            <person name="Stepanauskas R."/>
            <person name="D'Angelo T."/>
        </authorList>
    </citation>
    <scope>NUCLEOTIDE SEQUENCE [LARGE SCALE GENOMIC DNA]</scope>
    <source>
        <strain evidence="3">SAG AM-311-K15</strain>
    </source>
</reference>
<accession>A0ABV6Z030</accession>
<dbReference type="EMBL" id="JBHPBY010000226">
    <property type="protein sequence ID" value="MFC1851802.1"/>
    <property type="molecule type" value="Genomic_DNA"/>
</dbReference>
<name>A0ABV6Z030_UNCC1</name>
<evidence type="ECO:0000259" key="2">
    <source>
        <dbReference type="Pfam" id="PF08327"/>
    </source>
</evidence>
<comment type="caution">
    <text evidence="3">The sequence shown here is derived from an EMBL/GenBank/DDBJ whole genome shotgun (WGS) entry which is preliminary data.</text>
</comment>
<comment type="similarity">
    <text evidence="1">Belongs to the AHA1 family.</text>
</comment>
<dbReference type="InterPro" id="IPR013538">
    <property type="entry name" value="ASHA1/2-like_C"/>
</dbReference>
<sequence length="149" mass="17643">MSVEELPTSFDQIHLKIQCAHLSPEKVFSYWIEPELLTKWWPQEAEIEVKAGGKFHLSWSTMNWHLRGTIVTLDFYTKLAFTWKWDHEPDHPVRNVMVTFSPAGQGTIMNVIHESYQDTEEEQKVRQEHLDGWKFFGVRLLTLTEKNQE</sequence>
<organism evidence="3 4">
    <name type="scientific">candidate division CSSED10-310 bacterium</name>
    <dbReference type="NCBI Taxonomy" id="2855610"/>
    <lineage>
        <taxon>Bacteria</taxon>
        <taxon>Bacteria division CSSED10-310</taxon>
    </lineage>
</organism>
<evidence type="ECO:0000313" key="3">
    <source>
        <dbReference type="EMBL" id="MFC1851802.1"/>
    </source>
</evidence>
<dbReference type="InterPro" id="IPR023393">
    <property type="entry name" value="START-like_dom_sf"/>
</dbReference>
<dbReference type="Gene3D" id="3.30.530.20">
    <property type="match status" value="1"/>
</dbReference>
<keyword evidence="4" id="KW-1185">Reference proteome</keyword>
<proteinExistence type="inferred from homology"/>
<dbReference type="SUPFAM" id="SSF55961">
    <property type="entry name" value="Bet v1-like"/>
    <property type="match status" value="1"/>
</dbReference>